<accession>A0ABX0UMU5</accession>
<evidence type="ECO:0000313" key="1">
    <source>
        <dbReference type="EMBL" id="NIJ52990.1"/>
    </source>
</evidence>
<keyword evidence="2" id="KW-1185">Reference proteome</keyword>
<dbReference type="EMBL" id="JAASQJ010000002">
    <property type="protein sequence ID" value="NIJ52990.1"/>
    <property type="molecule type" value="Genomic_DNA"/>
</dbReference>
<protein>
    <submittedName>
        <fullName evidence="1">Uncharacterized protein</fullName>
    </submittedName>
</protein>
<dbReference type="Proteomes" id="UP001179181">
    <property type="component" value="Unassembled WGS sequence"/>
</dbReference>
<proteinExistence type="predicted"/>
<reference evidence="1 2" key="1">
    <citation type="submission" date="2020-03" db="EMBL/GenBank/DDBJ databases">
        <title>Genomic Encyclopedia of Type Strains, Phase IV (KMG-IV): sequencing the most valuable type-strain genomes for metagenomic binning, comparative biology and taxonomic classification.</title>
        <authorList>
            <person name="Goeker M."/>
        </authorList>
    </citation>
    <scope>NUCLEOTIDE SEQUENCE [LARGE SCALE GENOMIC DNA]</scope>
    <source>
        <strain evidence="1 2">DSM 102865</strain>
    </source>
</reference>
<comment type="caution">
    <text evidence="1">The sequence shown here is derived from an EMBL/GenBank/DDBJ whole genome shotgun (WGS) entry which is preliminary data.</text>
</comment>
<organism evidence="1 2">
    <name type="scientific">Dyadobacter arcticus</name>
    <dbReference type="NCBI Taxonomy" id="1078754"/>
    <lineage>
        <taxon>Bacteria</taxon>
        <taxon>Pseudomonadati</taxon>
        <taxon>Bacteroidota</taxon>
        <taxon>Cytophagia</taxon>
        <taxon>Cytophagales</taxon>
        <taxon>Spirosomataceae</taxon>
        <taxon>Dyadobacter</taxon>
    </lineage>
</organism>
<dbReference type="RefSeq" id="WP_310588537.1">
    <property type="nucleotide sequence ID" value="NZ_JAASQJ010000002.1"/>
</dbReference>
<name>A0ABX0UMU5_9BACT</name>
<gene>
    <name evidence="1" type="ORF">FHS68_002160</name>
</gene>
<sequence length="67" mass="7385">MFKAGLQPSDFEYFSLFNLREFEEIVLLAVAALSTNAYTITIAEDLESETGNVVTTGAVHAAMQRLE</sequence>
<evidence type="ECO:0000313" key="2">
    <source>
        <dbReference type="Proteomes" id="UP001179181"/>
    </source>
</evidence>